<dbReference type="GO" id="GO:0005634">
    <property type="term" value="C:nucleus"/>
    <property type="evidence" value="ECO:0000318"/>
    <property type="project" value="GO_Central"/>
</dbReference>
<protein>
    <recommendedName>
        <fullName evidence="7">Nudix hydrolase domain-containing protein</fullName>
    </recommendedName>
</protein>
<dbReference type="InterPro" id="IPR000086">
    <property type="entry name" value="NUDIX_hydrolase_dom"/>
</dbReference>
<proteinExistence type="inferred from homology"/>
<evidence type="ECO:0000313" key="9">
    <source>
        <dbReference type="Proteomes" id="UP000036987"/>
    </source>
</evidence>
<reference evidence="9" key="1">
    <citation type="journal article" date="2016" name="Nature">
        <title>The genome of the seagrass Zostera marina reveals angiosperm adaptation to the sea.</title>
        <authorList>
            <person name="Olsen J.L."/>
            <person name="Rouze P."/>
            <person name="Verhelst B."/>
            <person name="Lin Y.-C."/>
            <person name="Bayer T."/>
            <person name="Collen J."/>
            <person name="Dattolo E."/>
            <person name="De Paoli E."/>
            <person name="Dittami S."/>
            <person name="Maumus F."/>
            <person name="Michel G."/>
            <person name="Kersting A."/>
            <person name="Lauritano C."/>
            <person name="Lohaus R."/>
            <person name="Toepel M."/>
            <person name="Tonon T."/>
            <person name="Vanneste K."/>
            <person name="Amirebrahimi M."/>
            <person name="Brakel J."/>
            <person name="Bostroem C."/>
            <person name="Chovatia M."/>
            <person name="Grimwood J."/>
            <person name="Jenkins J.W."/>
            <person name="Jueterbock A."/>
            <person name="Mraz A."/>
            <person name="Stam W.T."/>
            <person name="Tice H."/>
            <person name="Bornberg-Bauer E."/>
            <person name="Green P.J."/>
            <person name="Pearson G.A."/>
            <person name="Procaccini G."/>
            <person name="Duarte C.M."/>
            <person name="Schmutz J."/>
            <person name="Reusch T.B.H."/>
            <person name="Van de Peer Y."/>
        </authorList>
    </citation>
    <scope>NUCLEOTIDE SEQUENCE [LARGE SCALE GENOMIC DNA]</scope>
    <source>
        <strain evidence="9">cv. Finnish</strain>
    </source>
</reference>
<dbReference type="PANTHER" id="PTHR12629">
    <property type="entry name" value="DIPHOSPHOINOSITOL POLYPHOSPHATE PHOSPHOHYDROLASE"/>
    <property type="match status" value="1"/>
</dbReference>
<dbReference type="Pfam" id="PF00293">
    <property type="entry name" value="NUDIX"/>
    <property type="match status" value="1"/>
</dbReference>
<evidence type="ECO:0000313" key="8">
    <source>
        <dbReference type="EMBL" id="KMZ65306.1"/>
    </source>
</evidence>
<dbReference type="STRING" id="29655.A0A0K9P8G4"/>
<evidence type="ECO:0000256" key="2">
    <source>
        <dbReference type="ARBA" id="ARBA00005582"/>
    </source>
</evidence>
<dbReference type="Proteomes" id="UP000036987">
    <property type="component" value="Unassembled WGS sequence"/>
</dbReference>
<gene>
    <name evidence="8" type="ORF">ZOSMA_32G00900</name>
</gene>
<keyword evidence="9" id="KW-1185">Reference proteome</keyword>
<keyword evidence="4" id="KW-0378">Hydrolase</keyword>
<dbReference type="InterPro" id="IPR020084">
    <property type="entry name" value="NUDIX_hydrolase_CS"/>
</dbReference>
<comment type="cofactor">
    <cofactor evidence="1">
        <name>Mg(2+)</name>
        <dbReference type="ChEBI" id="CHEBI:18420"/>
    </cofactor>
</comment>
<dbReference type="PROSITE" id="PS00893">
    <property type="entry name" value="NUDIX_BOX"/>
    <property type="match status" value="1"/>
</dbReference>
<dbReference type="PROSITE" id="PS51462">
    <property type="entry name" value="NUDIX"/>
    <property type="match status" value="1"/>
</dbReference>
<keyword evidence="5" id="KW-0460">Magnesium</keyword>
<dbReference type="OrthoDB" id="2011998at2759"/>
<feature type="compositionally biased region" description="Low complexity" evidence="6">
    <location>
        <begin position="464"/>
        <end position="491"/>
    </location>
</feature>
<dbReference type="AlphaFoldDB" id="A0A0K9P8G4"/>
<dbReference type="GO" id="GO:0046872">
    <property type="term" value="F:metal ion binding"/>
    <property type="evidence" value="ECO:0007669"/>
    <property type="project" value="UniProtKB-KW"/>
</dbReference>
<comment type="similarity">
    <text evidence="2">Belongs to the Nudix hydrolase family.</text>
</comment>
<comment type="caution">
    <text evidence="8">The sequence shown here is derived from an EMBL/GenBank/DDBJ whole genome shotgun (WGS) entry which is preliminary data.</text>
</comment>
<organism evidence="8 9">
    <name type="scientific">Zostera marina</name>
    <name type="common">Eelgrass</name>
    <dbReference type="NCBI Taxonomy" id="29655"/>
    <lineage>
        <taxon>Eukaryota</taxon>
        <taxon>Viridiplantae</taxon>
        <taxon>Streptophyta</taxon>
        <taxon>Embryophyta</taxon>
        <taxon>Tracheophyta</taxon>
        <taxon>Spermatophyta</taxon>
        <taxon>Magnoliopsida</taxon>
        <taxon>Liliopsida</taxon>
        <taxon>Zosteraceae</taxon>
        <taxon>Zostera</taxon>
    </lineage>
</organism>
<evidence type="ECO:0000256" key="4">
    <source>
        <dbReference type="ARBA" id="ARBA00022801"/>
    </source>
</evidence>
<dbReference type="GO" id="GO:0016462">
    <property type="term" value="F:pyrophosphatase activity"/>
    <property type="evidence" value="ECO:0007669"/>
    <property type="project" value="InterPro"/>
</dbReference>
<sequence>MGFVTARQGRDLQRYNNTGGRLVVGCIPYKLDVNGGGGGGGGGGGSSSTDDGKNDIHRSLEVLVISSQKGNKDIMFPKGGWESDETMIEAALREAFEEAGVQGILEDMLGTWEYKSRRHDVVYEGIMFPMNVTVEYEQWPEKEARERKWVKLDEAKEGCPHLWMREALDALVDRLSSVTNIRRTSDQSPFKQTIGRTDNLGSGGILMDMDMYVYKDGEIYRHLYYGSEDSPLEDPSPYHITKISNLPPSTANGNSAFNVLATTTPDDSATYDEYETFFEDNELSSLLRLAGRSQYILPSTSSSMSSSSSLFSPRSYSRSPFSDNVHSPPVKMEFNEDVLVMDGILLNQLSSNRSSRSSFLSGSSSCSSSGANYCSFGCGGICKCSFLHHRTQNKLPFVVSGRKKGGGVPDGRAQSPKGSVPSRGDLNGAEGTVVSPPNRNNTSTGASEDTVSTPCKIRGVRGDASSSSSSSSSSAGNSSSAKTSKCSSTMKSKNHTKKEDPDAISNLKNDGGSRSDGIEPMVALEVEISKKSEEVVYAENIPKRGKRLPIFDEIAPS</sequence>
<feature type="compositionally biased region" description="Polar residues" evidence="6">
    <location>
        <begin position="435"/>
        <end position="453"/>
    </location>
</feature>
<keyword evidence="3" id="KW-0479">Metal-binding</keyword>
<evidence type="ECO:0000259" key="7">
    <source>
        <dbReference type="PROSITE" id="PS51462"/>
    </source>
</evidence>
<dbReference type="EMBL" id="LFYR01001054">
    <property type="protein sequence ID" value="KMZ65306.1"/>
    <property type="molecule type" value="Genomic_DNA"/>
</dbReference>
<feature type="region of interest" description="Disordered" evidence="6">
    <location>
        <begin position="398"/>
        <end position="518"/>
    </location>
</feature>
<dbReference type="InterPro" id="IPR047198">
    <property type="entry name" value="DDP-like_NUDIX"/>
</dbReference>
<dbReference type="SUPFAM" id="SSF55811">
    <property type="entry name" value="Nudix"/>
    <property type="match status" value="1"/>
</dbReference>
<dbReference type="GO" id="GO:0005737">
    <property type="term" value="C:cytoplasm"/>
    <property type="evidence" value="ECO:0000318"/>
    <property type="project" value="GO_Central"/>
</dbReference>
<evidence type="ECO:0000256" key="1">
    <source>
        <dbReference type="ARBA" id="ARBA00001946"/>
    </source>
</evidence>
<evidence type="ECO:0000256" key="5">
    <source>
        <dbReference type="ARBA" id="ARBA00022842"/>
    </source>
</evidence>
<evidence type="ECO:0000256" key="3">
    <source>
        <dbReference type="ARBA" id="ARBA00022723"/>
    </source>
</evidence>
<dbReference type="Gene3D" id="3.90.79.10">
    <property type="entry name" value="Nucleoside Triphosphate Pyrophosphohydrolase"/>
    <property type="match status" value="1"/>
</dbReference>
<dbReference type="CDD" id="cd04666">
    <property type="entry name" value="NUDIX_DIPP2_like_Nudt4"/>
    <property type="match status" value="1"/>
</dbReference>
<evidence type="ECO:0000256" key="6">
    <source>
        <dbReference type="SAM" id="MobiDB-lite"/>
    </source>
</evidence>
<dbReference type="InterPro" id="IPR015797">
    <property type="entry name" value="NUDIX_hydrolase-like_dom_sf"/>
</dbReference>
<name>A0A0K9P8G4_ZOSMR</name>
<accession>A0A0K9P8G4</accession>
<feature type="domain" description="Nudix hydrolase" evidence="7">
    <location>
        <begin position="19"/>
        <end position="172"/>
    </location>
</feature>
<dbReference type="PANTHER" id="PTHR12629:SF42">
    <property type="entry name" value="OS02G0734300 PROTEIN"/>
    <property type="match status" value="1"/>
</dbReference>